<proteinExistence type="inferred from homology"/>
<organism evidence="13 14">
    <name type="scientific">Littorina saxatilis</name>
    <dbReference type="NCBI Taxonomy" id="31220"/>
    <lineage>
        <taxon>Eukaryota</taxon>
        <taxon>Metazoa</taxon>
        <taxon>Spiralia</taxon>
        <taxon>Lophotrochozoa</taxon>
        <taxon>Mollusca</taxon>
        <taxon>Gastropoda</taxon>
        <taxon>Caenogastropoda</taxon>
        <taxon>Littorinimorpha</taxon>
        <taxon>Littorinoidea</taxon>
        <taxon>Littorinidae</taxon>
        <taxon>Littorina</taxon>
    </lineage>
</organism>
<evidence type="ECO:0000313" key="14">
    <source>
        <dbReference type="Proteomes" id="UP001374579"/>
    </source>
</evidence>
<dbReference type="PROSITE" id="PS51908">
    <property type="entry name" value="ZF_UBZ4"/>
    <property type="match status" value="1"/>
</dbReference>
<evidence type="ECO:0000256" key="2">
    <source>
        <dbReference type="ARBA" id="ARBA00022705"/>
    </source>
</evidence>
<evidence type="ECO:0000256" key="11">
    <source>
        <dbReference type="SAM" id="MobiDB-lite"/>
    </source>
</evidence>
<dbReference type="GO" id="GO:0005634">
    <property type="term" value="C:nucleus"/>
    <property type="evidence" value="ECO:0007669"/>
    <property type="project" value="TreeGrafter"/>
</dbReference>
<keyword evidence="5 10" id="KW-0227">DNA damage</keyword>
<reference evidence="13 14" key="1">
    <citation type="submission" date="2024-02" db="EMBL/GenBank/DDBJ databases">
        <title>Chromosome-scale genome assembly of the rough periwinkle Littorina saxatilis.</title>
        <authorList>
            <person name="De Jode A."/>
            <person name="Faria R."/>
            <person name="Formenti G."/>
            <person name="Sims Y."/>
            <person name="Smith T.P."/>
            <person name="Tracey A."/>
            <person name="Wood J.M.D."/>
            <person name="Zagrodzka Z.B."/>
            <person name="Johannesson K."/>
            <person name="Butlin R.K."/>
            <person name="Leder E.H."/>
        </authorList>
    </citation>
    <scope>NUCLEOTIDE SEQUENCE [LARGE SCALE GENOMIC DNA]</scope>
    <source>
        <strain evidence="13">Snail1</strain>
        <tissue evidence="13">Muscle</tissue>
    </source>
</reference>
<dbReference type="PANTHER" id="PTHR13779">
    <property type="entry name" value="WERNER HELICASE-INTERACTING PROTEIN 1 FAMILY MEMBER"/>
    <property type="match status" value="1"/>
</dbReference>
<dbReference type="FunFam" id="3.40.50.300:FF:000137">
    <property type="entry name" value="Replication-associated recombination protein A"/>
    <property type="match status" value="1"/>
</dbReference>
<dbReference type="GO" id="GO:0008047">
    <property type="term" value="F:enzyme activator activity"/>
    <property type="evidence" value="ECO:0007669"/>
    <property type="project" value="TreeGrafter"/>
</dbReference>
<dbReference type="Gene3D" id="3.40.50.300">
    <property type="entry name" value="P-loop containing nucleotide triphosphate hydrolases"/>
    <property type="match status" value="1"/>
</dbReference>
<dbReference type="GO" id="GO:0017116">
    <property type="term" value="F:single-stranded DNA helicase activity"/>
    <property type="evidence" value="ECO:0007669"/>
    <property type="project" value="TreeGrafter"/>
</dbReference>
<feature type="compositionally biased region" description="Low complexity" evidence="11">
    <location>
        <begin position="155"/>
        <end position="178"/>
    </location>
</feature>
<evidence type="ECO:0000256" key="6">
    <source>
        <dbReference type="ARBA" id="ARBA00022771"/>
    </source>
</evidence>
<dbReference type="InterPro" id="IPR008921">
    <property type="entry name" value="DNA_pol3_clamp-load_cplx_C"/>
</dbReference>
<accession>A0AAN9BXG6</accession>
<keyword evidence="14" id="KW-1185">Reference proteome</keyword>
<keyword evidence="6 10" id="KW-0863">Zinc-finger</keyword>
<dbReference type="SMART" id="SM00382">
    <property type="entry name" value="AAA"/>
    <property type="match status" value="1"/>
</dbReference>
<sequence length="615" mass="66504">MECPICGQTFPQATINSHVNECLNSSDDNDRSSARQSAEADDESGGHTRVSNAPTKRKGSSNWGSLQPMKSSTQADSSVSSAPSSAPKRARKTPAAKDARRDASTVSDNKTETADHVKVTSVREQSAADQEGSKHFHTPGSLRKHTVPSLPSTKSIITPTSQPQSQPLSSKPSSSKESFAPLAERVRPKDLEDYVGQDKAVGKESMLYSLLSSDHIPSVILWGPPGCGKTTLARIIANNCRSRGNAKFVSLSAAVCGVNEVKDTIKIARNDQKMFRKKTVVFLDEIHRFNKAQQDILLPHVEDGTITLIGATTENPSFQVNSALLSRCRVIVLDKLAAESILSILQRALPYIGAAVMESESIPTAASANESEVHVDSKALEMLSNLVDGDARAALNGLQMAVESKKPNASKGSCCAEQLKTGGGPGGNVVTTEDIKEGLQRSHVLYDKTGEEHYNIISALHKSMRGSDPSASLYWLARMLEGGENPLYIARRLIRFASEDVGLADPQALTQAVAAYQGCHLIGMPECEVLLAQCAVYLTRAPKSVEIYQAYQKAKTCVRQQQGPLPSVPLHLRNASTRLMKSLGYAKGYKYNPNYDGPVDQDYFPEELVGTDFFS</sequence>
<dbReference type="GO" id="GO:0016887">
    <property type="term" value="F:ATP hydrolysis activity"/>
    <property type="evidence" value="ECO:0007669"/>
    <property type="project" value="InterPro"/>
</dbReference>
<dbReference type="AlphaFoldDB" id="A0AAN9BXG6"/>
<dbReference type="FunFam" id="1.20.272.10:FF:000001">
    <property type="entry name" value="Putative AAA family ATPase"/>
    <property type="match status" value="1"/>
</dbReference>
<feature type="compositionally biased region" description="Low complexity" evidence="11">
    <location>
        <begin position="71"/>
        <end position="87"/>
    </location>
</feature>
<dbReference type="GO" id="GO:0005524">
    <property type="term" value="F:ATP binding"/>
    <property type="evidence" value="ECO:0007669"/>
    <property type="project" value="UniProtKB-KW"/>
</dbReference>
<gene>
    <name evidence="13" type="ORF">V1264_000561</name>
</gene>
<evidence type="ECO:0000256" key="3">
    <source>
        <dbReference type="ARBA" id="ARBA00022723"/>
    </source>
</evidence>
<dbReference type="Proteomes" id="UP001374579">
    <property type="component" value="Unassembled WGS sequence"/>
</dbReference>
<dbReference type="InterPro" id="IPR027417">
    <property type="entry name" value="P-loop_NTPase"/>
</dbReference>
<dbReference type="Pfam" id="PF00004">
    <property type="entry name" value="AAA"/>
    <property type="match status" value="1"/>
</dbReference>
<dbReference type="CDD" id="cd00009">
    <property type="entry name" value="AAA"/>
    <property type="match status" value="1"/>
</dbReference>
<keyword evidence="7" id="KW-0862">Zinc</keyword>
<evidence type="ECO:0000256" key="8">
    <source>
        <dbReference type="ARBA" id="ARBA00022840"/>
    </source>
</evidence>
<dbReference type="EMBL" id="JBAMIC010000001">
    <property type="protein sequence ID" value="KAK7114506.1"/>
    <property type="molecule type" value="Genomic_DNA"/>
</dbReference>
<comment type="caution">
    <text evidence="13">The sequence shown here is derived from an EMBL/GenBank/DDBJ whole genome shotgun (WGS) entry which is preliminary data.</text>
</comment>
<evidence type="ECO:0000256" key="10">
    <source>
        <dbReference type="PROSITE-ProRule" id="PRU01256"/>
    </source>
</evidence>
<keyword evidence="8" id="KW-0067">ATP-binding</keyword>
<keyword evidence="2" id="KW-0235">DNA replication</keyword>
<evidence type="ECO:0000256" key="9">
    <source>
        <dbReference type="ARBA" id="ARBA00023204"/>
    </source>
</evidence>
<keyword evidence="9 10" id="KW-0234">DNA repair</keyword>
<dbReference type="InterPro" id="IPR006642">
    <property type="entry name" value="Rad18_UBZ4"/>
</dbReference>
<evidence type="ECO:0000256" key="5">
    <source>
        <dbReference type="ARBA" id="ARBA00022763"/>
    </source>
</evidence>
<dbReference type="Gene3D" id="3.30.160.60">
    <property type="entry name" value="Classic Zinc Finger"/>
    <property type="match status" value="1"/>
</dbReference>
<dbReference type="InterPro" id="IPR032423">
    <property type="entry name" value="AAA_assoc_2"/>
</dbReference>
<keyword evidence="3" id="KW-0479">Metal-binding</keyword>
<protein>
    <recommendedName>
        <fullName evidence="12">UBZ4-type domain-containing protein</fullName>
    </recommendedName>
</protein>
<dbReference type="GO" id="GO:0008270">
    <property type="term" value="F:zinc ion binding"/>
    <property type="evidence" value="ECO:0007669"/>
    <property type="project" value="UniProtKB-KW"/>
</dbReference>
<evidence type="ECO:0000256" key="7">
    <source>
        <dbReference type="ARBA" id="ARBA00022833"/>
    </source>
</evidence>
<keyword evidence="4" id="KW-0547">Nucleotide-binding</keyword>
<comment type="similarity">
    <text evidence="1">Belongs to the AAA ATPase family. RarA/MGS1/WRNIP1 subfamily.</text>
</comment>
<feature type="compositionally biased region" description="Basic and acidic residues" evidence="11">
    <location>
        <begin position="95"/>
        <end position="118"/>
    </location>
</feature>
<dbReference type="SUPFAM" id="SSF52540">
    <property type="entry name" value="P-loop containing nucleoside triphosphate hydrolases"/>
    <property type="match status" value="1"/>
</dbReference>
<evidence type="ECO:0000259" key="12">
    <source>
        <dbReference type="PROSITE" id="PS51908"/>
    </source>
</evidence>
<evidence type="ECO:0000256" key="1">
    <source>
        <dbReference type="ARBA" id="ARBA00008959"/>
    </source>
</evidence>
<evidence type="ECO:0000256" key="4">
    <source>
        <dbReference type="ARBA" id="ARBA00022741"/>
    </source>
</evidence>
<feature type="domain" description="UBZ4-type" evidence="12">
    <location>
        <begin position="1"/>
        <end position="27"/>
    </location>
</feature>
<dbReference type="GO" id="GO:0006261">
    <property type="term" value="P:DNA-templated DNA replication"/>
    <property type="evidence" value="ECO:0007669"/>
    <property type="project" value="TreeGrafter"/>
</dbReference>
<evidence type="ECO:0000313" key="13">
    <source>
        <dbReference type="EMBL" id="KAK7114506.1"/>
    </source>
</evidence>
<dbReference type="PANTHER" id="PTHR13779:SF7">
    <property type="entry name" value="ATPASE WRNIP1"/>
    <property type="match status" value="1"/>
</dbReference>
<dbReference type="InterPro" id="IPR051314">
    <property type="entry name" value="AAA_ATPase_RarA/MGS1/WRNIP1"/>
</dbReference>
<dbReference type="GO" id="GO:0000731">
    <property type="term" value="P:DNA synthesis involved in DNA repair"/>
    <property type="evidence" value="ECO:0007669"/>
    <property type="project" value="TreeGrafter"/>
</dbReference>
<dbReference type="GO" id="GO:0003677">
    <property type="term" value="F:DNA binding"/>
    <property type="evidence" value="ECO:0007669"/>
    <property type="project" value="InterPro"/>
</dbReference>
<feature type="compositionally biased region" description="Polar residues" evidence="11">
    <location>
        <begin position="49"/>
        <end position="70"/>
    </location>
</feature>
<dbReference type="Gene3D" id="1.10.3710.10">
    <property type="entry name" value="DNA polymerase III clamp loader subunits, C-terminal domain"/>
    <property type="match status" value="1"/>
</dbReference>
<dbReference type="InterPro" id="IPR003593">
    <property type="entry name" value="AAA+_ATPase"/>
</dbReference>
<dbReference type="InterPro" id="IPR003959">
    <property type="entry name" value="ATPase_AAA_core"/>
</dbReference>
<dbReference type="FunFam" id="1.10.3710.10:FF:000002">
    <property type="entry name" value="ATPase WRNIP1 isoform 1"/>
    <property type="match status" value="1"/>
</dbReference>
<dbReference type="Gene3D" id="1.20.272.10">
    <property type="match status" value="1"/>
</dbReference>
<dbReference type="Pfam" id="PF12002">
    <property type="entry name" value="MgsA_C"/>
    <property type="match status" value="1"/>
</dbReference>
<dbReference type="Gene3D" id="1.10.8.60">
    <property type="match status" value="1"/>
</dbReference>
<dbReference type="SUPFAM" id="SSF48019">
    <property type="entry name" value="post-AAA+ oligomerization domain-like"/>
    <property type="match status" value="1"/>
</dbReference>
<feature type="region of interest" description="Disordered" evidence="11">
    <location>
        <begin position="21"/>
        <end position="183"/>
    </location>
</feature>
<dbReference type="InterPro" id="IPR021886">
    <property type="entry name" value="MgsA_C"/>
</dbReference>
<name>A0AAN9BXG6_9CAEN</name>
<dbReference type="Pfam" id="PF16193">
    <property type="entry name" value="AAA_assoc_2"/>
    <property type="match status" value="1"/>
</dbReference>
<dbReference type="CDD" id="cd18139">
    <property type="entry name" value="HLD_clamp_RarA"/>
    <property type="match status" value="1"/>
</dbReference>